<protein>
    <submittedName>
        <fullName evidence="2">Uncharacterized protein</fullName>
    </submittedName>
</protein>
<name>A0A835CHM0_9FABA</name>
<evidence type="ECO:0000256" key="1">
    <source>
        <dbReference type="SAM" id="MobiDB-lite"/>
    </source>
</evidence>
<evidence type="ECO:0000313" key="2">
    <source>
        <dbReference type="EMBL" id="KAF7842609.1"/>
    </source>
</evidence>
<evidence type="ECO:0000313" key="3">
    <source>
        <dbReference type="Proteomes" id="UP000634136"/>
    </source>
</evidence>
<dbReference type="AlphaFoldDB" id="A0A835CHM0"/>
<dbReference type="EMBL" id="JAAIUW010000002">
    <property type="protein sequence ID" value="KAF7842609.1"/>
    <property type="molecule type" value="Genomic_DNA"/>
</dbReference>
<accession>A0A835CHM0</accession>
<sequence length="20" mass="2143">MASGKGHLDKHGLSEVYSVK</sequence>
<dbReference type="Proteomes" id="UP000634136">
    <property type="component" value="Unassembled WGS sequence"/>
</dbReference>
<gene>
    <name evidence="2" type="ORF">G2W53_004907</name>
</gene>
<comment type="caution">
    <text evidence="2">The sequence shown here is derived from an EMBL/GenBank/DDBJ whole genome shotgun (WGS) entry which is preliminary data.</text>
</comment>
<organism evidence="2 3">
    <name type="scientific">Senna tora</name>
    <dbReference type="NCBI Taxonomy" id="362788"/>
    <lineage>
        <taxon>Eukaryota</taxon>
        <taxon>Viridiplantae</taxon>
        <taxon>Streptophyta</taxon>
        <taxon>Embryophyta</taxon>
        <taxon>Tracheophyta</taxon>
        <taxon>Spermatophyta</taxon>
        <taxon>Magnoliopsida</taxon>
        <taxon>eudicotyledons</taxon>
        <taxon>Gunneridae</taxon>
        <taxon>Pentapetalae</taxon>
        <taxon>rosids</taxon>
        <taxon>fabids</taxon>
        <taxon>Fabales</taxon>
        <taxon>Fabaceae</taxon>
        <taxon>Caesalpinioideae</taxon>
        <taxon>Cassia clade</taxon>
        <taxon>Senna</taxon>
    </lineage>
</organism>
<keyword evidence="3" id="KW-1185">Reference proteome</keyword>
<feature type="region of interest" description="Disordered" evidence="1">
    <location>
        <begin position="1"/>
        <end position="20"/>
    </location>
</feature>
<proteinExistence type="predicted"/>
<feature type="compositionally biased region" description="Basic and acidic residues" evidence="1">
    <location>
        <begin position="1"/>
        <end position="13"/>
    </location>
</feature>
<reference evidence="2" key="1">
    <citation type="submission" date="2020-09" db="EMBL/GenBank/DDBJ databases">
        <title>Genome-Enabled Discovery of Anthraquinone Biosynthesis in Senna tora.</title>
        <authorList>
            <person name="Kang S.-H."/>
            <person name="Pandey R.P."/>
            <person name="Lee C.-M."/>
            <person name="Sim J.-S."/>
            <person name="Jeong J.-T."/>
            <person name="Choi B.-S."/>
            <person name="Jung M."/>
            <person name="Ginzburg D."/>
            <person name="Zhao K."/>
            <person name="Won S.Y."/>
            <person name="Oh T.-J."/>
            <person name="Yu Y."/>
            <person name="Kim N.-H."/>
            <person name="Lee O.R."/>
            <person name="Lee T.-H."/>
            <person name="Bashyal P."/>
            <person name="Kim T.-S."/>
            <person name="Lee W.-H."/>
            <person name="Kawkins C."/>
            <person name="Kim C.-K."/>
            <person name="Kim J.S."/>
            <person name="Ahn B.O."/>
            <person name="Rhee S.Y."/>
            <person name="Sohng J.K."/>
        </authorList>
    </citation>
    <scope>NUCLEOTIDE SEQUENCE</scope>
    <source>
        <tissue evidence="2">Leaf</tissue>
    </source>
</reference>